<reference evidence="2" key="1">
    <citation type="submission" date="2022-02" db="EMBL/GenBank/DDBJ databases">
        <authorList>
            <person name="Henning P.M."/>
            <person name="McCubbin A.G."/>
            <person name="Shore J.S."/>
        </authorList>
    </citation>
    <scope>NUCLEOTIDE SEQUENCE</scope>
    <source>
        <strain evidence="2">F60SS</strain>
        <tissue evidence="2">Leaves</tissue>
    </source>
</reference>
<evidence type="ECO:0000313" key="2">
    <source>
        <dbReference type="EMBL" id="KAJ4840028.1"/>
    </source>
</evidence>
<dbReference type="PANTHER" id="PTHR31672">
    <property type="entry name" value="BNACNNG10540D PROTEIN"/>
    <property type="match status" value="1"/>
</dbReference>
<dbReference type="Pfam" id="PF07734">
    <property type="entry name" value="FBA_1"/>
    <property type="match status" value="1"/>
</dbReference>
<sequence length="263" mass="29837">MSWLDARYAHGFGYDSASDDYKVFVATCPNYRRVGGRVDIFSLKAGSWKEMENPARELQHLTRARSMGLFLNGALHWEYMNEKDGLTKIIAFDLGKEKFYVVPLPLSPPNYGYKYYSLGVVGEYLCVSFSATNQQGLANIYHQRPTNINVWVMKEYCNEASWVHLISYTPDGIIDDAIYVSNSVPIISVKEGGHIWLQYSAGCIDVLEWIDNNPDEGSYEAEGQYSKKIRFYDRHGGLTTAIPYMEALTSPYASTGIHPSRNF</sequence>
<dbReference type="InterPro" id="IPR006527">
    <property type="entry name" value="F-box-assoc_dom_typ1"/>
</dbReference>
<feature type="domain" description="F-box associated beta-propeller type 1" evidence="1">
    <location>
        <begin position="9"/>
        <end position="169"/>
    </location>
</feature>
<name>A0A9Q0JFQ4_9ROSI</name>
<organism evidence="2 3">
    <name type="scientific">Turnera subulata</name>
    <dbReference type="NCBI Taxonomy" id="218843"/>
    <lineage>
        <taxon>Eukaryota</taxon>
        <taxon>Viridiplantae</taxon>
        <taxon>Streptophyta</taxon>
        <taxon>Embryophyta</taxon>
        <taxon>Tracheophyta</taxon>
        <taxon>Spermatophyta</taxon>
        <taxon>Magnoliopsida</taxon>
        <taxon>eudicotyledons</taxon>
        <taxon>Gunneridae</taxon>
        <taxon>Pentapetalae</taxon>
        <taxon>rosids</taxon>
        <taxon>fabids</taxon>
        <taxon>Malpighiales</taxon>
        <taxon>Passifloraceae</taxon>
        <taxon>Turnera</taxon>
    </lineage>
</organism>
<dbReference type="NCBIfam" id="TIGR01640">
    <property type="entry name" value="F_box_assoc_1"/>
    <property type="match status" value="1"/>
</dbReference>
<dbReference type="InterPro" id="IPR050796">
    <property type="entry name" value="SCF_F-box_component"/>
</dbReference>
<dbReference type="Proteomes" id="UP001141552">
    <property type="component" value="Unassembled WGS sequence"/>
</dbReference>
<dbReference type="OrthoDB" id="591557at2759"/>
<reference evidence="2" key="2">
    <citation type="journal article" date="2023" name="Plants (Basel)">
        <title>Annotation of the Turnera subulata (Passifloraceae) Draft Genome Reveals the S-Locus Evolved after the Divergence of Turneroideae from Passifloroideae in a Stepwise Manner.</title>
        <authorList>
            <person name="Henning P.M."/>
            <person name="Roalson E.H."/>
            <person name="Mir W."/>
            <person name="McCubbin A.G."/>
            <person name="Shore J.S."/>
        </authorList>
    </citation>
    <scope>NUCLEOTIDE SEQUENCE</scope>
    <source>
        <strain evidence="2">F60SS</strain>
    </source>
</reference>
<dbReference type="EMBL" id="JAKUCV010003137">
    <property type="protein sequence ID" value="KAJ4840028.1"/>
    <property type="molecule type" value="Genomic_DNA"/>
</dbReference>
<proteinExistence type="predicted"/>
<evidence type="ECO:0000259" key="1">
    <source>
        <dbReference type="Pfam" id="PF07734"/>
    </source>
</evidence>
<gene>
    <name evidence="2" type="ORF">Tsubulata_029510</name>
</gene>
<dbReference type="AlphaFoldDB" id="A0A9Q0JFQ4"/>
<dbReference type="PANTHER" id="PTHR31672:SF13">
    <property type="entry name" value="F-BOX PROTEIN CPR30-LIKE"/>
    <property type="match status" value="1"/>
</dbReference>
<keyword evidence="3" id="KW-1185">Reference proteome</keyword>
<protein>
    <recommendedName>
        <fullName evidence="1">F-box associated beta-propeller type 1 domain-containing protein</fullName>
    </recommendedName>
</protein>
<dbReference type="InterPro" id="IPR017451">
    <property type="entry name" value="F-box-assoc_interact_dom"/>
</dbReference>
<accession>A0A9Q0JFQ4</accession>
<evidence type="ECO:0000313" key="3">
    <source>
        <dbReference type="Proteomes" id="UP001141552"/>
    </source>
</evidence>
<comment type="caution">
    <text evidence="2">The sequence shown here is derived from an EMBL/GenBank/DDBJ whole genome shotgun (WGS) entry which is preliminary data.</text>
</comment>